<organism evidence="1 2">
    <name type="scientific">Cronartium quercuum f. sp. fusiforme G11</name>
    <dbReference type="NCBI Taxonomy" id="708437"/>
    <lineage>
        <taxon>Eukaryota</taxon>
        <taxon>Fungi</taxon>
        <taxon>Dikarya</taxon>
        <taxon>Basidiomycota</taxon>
        <taxon>Pucciniomycotina</taxon>
        <taxon>Pucciniomycetes</taxon>
        <taxon>Pucciniales</taxon>
        <taxon>Coleosporiaceae</taxon>
        <taxon>Cronartium</taxon>
    </lineage>
</organism>
<keyword evidence="2" id="KW-1185">Reference proteome</keyword>
<dbReference type="EMBL" id="MU167373">
    <property type="protein sequence ID" value="KAG0141749.1"/>
    <property type="molecule type" value="Genomic_DNA"/>
</dbReference>
<gene>
    <name evidence="1" type="ORF">CROQUDRAFT_663429</name>
</gene>
<protein>
    <submittedName>
        <fullName evidence="1">Uncharacterized protein</fullName>
    </submittedName>
</protein>
<accession>A0A9P6N8V9</accession>
<comment type="caution">
    <text evidence="1">The sequence shown here is derived from an EMBL/GenBank/DDBJ whole genome shotgun (WGS) entry which is preliminary data.</text>
</comment>
<reference evidence="1" key="1">
    <citation type="submission" date="2013-11" db="EMBL/GenBank/DDBJ databases">
        <title>Genome sequence of the fusiform rust pathogen reveals effectors for host alternation and coevolution with pine.</title>
        <authorList>
            <consortium name="DOE Joint Genome Institute"/>
            <person name="Smith K."/>
            <person name="Pendleton A."/>
            <person name="Kubisiak T."/>
            <person name="Anderson C."/>
            <person name="Salamov A."/>
            <person name="Aerts A."/>
            <person name="Riley R."/>
            <person name="Clum A."/>
            <person name="Lindquist E."/>
            <person name="Ence D."/>
            <person name="Campbell M."/>
            <person name="Kronenberg Z."/>
            <person name="Feau N."/>
            <person name="Dhillon B."/>
            <person name="Hamelin R."/>
            <person name="Burleigh J."/>
            <person name="Smith J."/>
            <person name="Yandell M."/>
            <person name="Nelson C."/>
            <person name="Grigoriev I."/>
            <person name="Davis J."/>
        </authorList>
    </citation>
    <scope>NUCLEOTIDE SEQUENCE</scope>
    <source>
        <strain evidence="1">G11</strain>
    </source>
</reference>
<dbReference type="AlphaFoldDB" id="A0A9P6N8V9"/>
<sequence>MPLEKLQTNDEKETGKNSLTWTPEKDRFLLTEFKEQMMLDHTSHGGLLALGWTELTNELVFVGVR</sequence>
<evidence type="ECO:0000313" key="1">
    <source>
        <dbReference type="EMBL" id="KAG0141749.1"/>
    </source>
</evidence>
<dbReference type="Proteomes" id="UP000886653">
    <property type="component" value="Unassembled WGS sequence"/>
</dbReference>
<name>A0A9P6N8V9_9BASI</name>
<evidence type="ECO:0000313" key="2">
    <source>
        <dbReference type="Proteomes" id="UP000886653"/>
    </source>
</evidence>
<proteinExistence type="predicted"/>